<evidence type="ECO:0000256" key="9">
    <source>
        <dbReference type="ARBA" id="ARBA00048503"/>
    </source>
</evidence>
<dbReference type="GO" id="GO:0002238">
    <property type="term" value="P:response to molecule of fungal origin"/>
    <property type="evidence" value="ECO:0007669"/>
    <property type="project" value="UniProtKB-ARBA"/>
</dbReference>
<dbReference type="FunFam" id="2.60.120.330:FF:000023">
    <property type="entry name" value="Feruloyl CoA ortho-hydroxylase 1"/>
    <property type="match status" value="1"/>
</dbReference>
<evidence type="ECO:0000256" key="7">
    <source>
        <dbReference type="ARBA" id="ARBA00023002"/>
    </source>
</evidence>
<dbReference type="PANTHER" id="PTHR10209:SF230">
    <property type="entry name" value="SCOPOLETIN 8-HYDROXYLASE"/>
    <property type="match status" value="1"/>
</dbReference>
<evidence type="ECO:0000256" key="8">
    <source>
        <dbReference type="ARBA" id="ARBA00023004"/>
    </source>
</evidence>
<evidence type="ECO:0000256" key="10">
    <source>
        <dbReference type="RuleBase" id="RU003682"/>
    </source>
</evidence>
<evidence type="ECO:0000256" key="4">
    <source>
        <dbReference type="ARBA" id="ARBA00012885"/>
    </source>
</evidence>
<evidence type="ECO:0000259" key="11">
    <source>
        <dbReference type="PROSITE" id="PS51471"/>
    </source>
</evidence>
<dbReference type="SUPFAM" id="SSF51197">
    <property type="entry name" value="Clavaminate synthase-like"/>
    <property type="match status" value="1"/>
</dbReference>
<comment type="cofactor">
    <cofactor evidence="1">
        <name>L-ascorbate</name>
        <dbReference type="ChEBI" id="CHEBI:38290"/>
    </cofactor>
</comment>
<dbReference type="GO" id="GO:0046872">
    <property type="term" value="F:metal ion binding"/>
    <property type="evidence" value="ECO:0007669"/>
    <property type="project" value="UniProtKB-KW"/>
</dbReference>
<dbReference type="PANTHER" id="PTHR10209">
    <property type="entry name" value="OXIDOREDUCTASE, 2OG-FE II OXYGENASE FAMILY PROTEIN"/>
    <property type="match status" value="1"/>
</dbReference>
<keyword evidence="7 10" id="KW-0560">Oxidoreductase</keyword>
<evidence type="ECO:0000313" key="12">
    <source>
        <dbReference type="EMBL" id="THG16871.1"/>
    </source>
</evidence>
<evidence type="ECO:0000256" key="6">
    <source>
        <dbReference type="ARBA" id="ARBA00022964"/>
    </source>
</evidence>
<keyword evidence="6" id="KW-0223">Dioxygenase</keyword>
<gene>
    <name evidence="12" type="ORF">TEA_020605</name>
</gene>
<dbReference type="STRING" id="542762.A0A4S4EJX5"/>
<evidence type="ECO:0000313" key="13">
    <source>
        <dbReference type="Proteomes" id="UP000306102"/>
    </source>
</evidence>
<dbReference type="Proteomes" id="UP000306102">
    <property type="component" value="Unassembled WGS sequence"/>
</dbReference>
<dbReference type="GO" id="GO:0016706">
    <property type="term" value="F:2-oxoglutarate-dependent dioxygenase activity"/>
    <property type="evidence" value="ECO:0007669"/>
    <property type="project" value="UniProtKB-ARBA"/>
</dbReference>
<dbReference type="PROSITE" id="PS51471">
    <property type="entry name" value="FE2OG_OXY"/>
    <property type="match status" value="1"/>
</dbReference>
<dbReference type="EMBL" id="SDRB02003804">
    <property type="protein sequence ID" value="THG16871.1"/>
    <property type="molecule type" value="Genomic_DNA"/>
</dbReference>
<dbReference type="InterPro" id="IPR044861">
    <property type="entry name" value="IPNS-like_FE2OG_OXY"/>
</dbReference>
<name>A0A4S4EJX5_CAMSN</name>
<dbReference type="InterPro" id="IPR027443">
    <property type="entry name" value="IPNS-like_sf"/>
</dbReference>
<dbReference type="InterPro" id="IPR026992">
    <property type="entry name" value="DIOX_N"/>
</dbReference>
<keyword evidence="13" id="KW-1185">Reference proteome</keyword>
<accession>A0A4S4EJX5</accession>
<evidence type="ECO:0000256" key="5">
    <source>
        <dbReference type="ARBA" id="ARBA00022723"/>
    </source>
</evidence>
<keyword evidence="5 10" id="KW-0479">Metal-binding</keyword>
<evidence type="ECO:0000256" key="2">
    <source>
        <dbReference type="ARBA" id="ARBA00004918"/>
    </source>
</evidence>
<comment type="caution">
    <text evidence="12">The sequence shown here is derived from an EMBL/GenBank/DDBJ whole genome shotgun (WGS) entry which is preliminary data.</text>
</comment>
<dbReference type="Pfam" id="PF03171">
    <property type="entry name" value="2OG-FeII_Oxy"/>
    <property type="match status" value="1"/>
</dbReference>
<comment type="similarity">
    <text evidence="3 10">Belongs to the iron/ascorbate-dependent oxidoreductase family.</text>
</comment>
<dbReference type="InterPro" id="IPR005123">
    <property type="entry name" value="Oxoglu/Fe-dep_dioxygenase_dom"/>
</dbReference>
<organism evidence="12 13">
    <name type="scientific">Camellia sinensis var. sinensis</name>
    <name type="common">China tea</name>
    <dbReference type="NCBI Taxonomy" id="542762"/>
    <lineage>
        <taxon>Eukaryota</taxon>
        <taxon>Viridiplantae</taxon>
        <taxon>Streptophyta</taxon>
        <taxon>Embryophyta</taxon>
        <taxon>Tracheophyta</taxon>
        <taxon>Spermatophyta</taxon>
        <taxon>Magnoliopsida</taxon>
        <taxon>eudicotyledons</taxon>
        <taxon>Gunneridae</taxon>
        <taxon>Pentapetalae</taxon>
        <taxon>asterids</taxon>
        <taxon>Ericales</taxon>
        <taxon>Theaceae</taxon>
        <taxon>Camellia</taxon>
    </lineage>
</organism>
<dbReference type="Gene3D" id="2.60.120.330">
    <property type="entry name" value="B-lactam Antibiotic, Isopenicillin N Synthase, Chain"/>
    <property type="match status" value="1"/>
</dbReference>
<dbReference type="GO" id="GO:0009805">
    <property type="term" value="P:coumarin biosynthetic process"/>
    <property type="evidence" value="ECO:0007669"/>
    <property type="project" value="UniProtKB-ARBA"/>
</dbReference>
<evidence type="ECO:0000256" key="3">
    <source>
        <dbReference type="ARBA" id="ARBA00008056"/>
    </source>
</evidence>
<sequence length="368" mass="40810">MAPSSEDGNSLFNFVVRDGNGVKGLTDSGLSKVPDQYIQPPNEQFGKTTAAHPHDQPAIDLSGLDGPNHDQVVEAVAKAAETLGFFQVVKHGVPVQLLEAVKEGAHRFFGQPTEKKAVYMKGVSTSPLVKYGTSFLPEVEKTLEWKDFLNMVYTNDEDALQHWPNQCKEAALEYLNTSTQLVRRLLAALIGHLGVRVDESRVEALIGLRMVNMNFYPPCPNPELTVGVGRHSDLGILTVLLQDGIGGLYVKVEDDTNSRRNRGEEWMEIPPIPGALVINVGDTLQILSNGRYKSAEHKVRTTSTQSRVSIPLFTMPRSSEKIAPLPHLVERDGVARYQEFIFDDYMNNFFSNAHEGKKPLEFAQINSQ</sequence>
<proteinExistence type="inferred from homology"/>
<keyword evidence="8 10" id="KW-0408">Iron</keyword>
<dbReference type="Pfam" id="PF14226">
    <property type="entry name" value="DIOX_N"/>
    <property type="match status" value="1"/>
</dbReference>
<protein>
    <recommendedName>
        <fullName evidence="4">feruloyl-CoA 6-hydroxylase</fullName>
        <ecNumber evidence="4">1.14.11.61</ecNumber>
    </recommendedName>
</protein>
<comment type="pathway">
    <text evidence="2">Phenylpropanoid metabolism.</text>
</comment>
<comment type="catalytic activity">
    <reaction evidence="9">
        <text>(E)-feruloyl-CoA + 2-oxoglutarate + O2 = (E)-6-hydroxyferuloyl-CoA + succinate + CO2</text>
        <dbReference type="Rhea" id="RHEA:57856"/>
        <dbReference type="ChEBI" id="CHEBI:15379"/>
        <dbReference type="ChEBI" id="CHEBI:16526"/>
        <dbReference type="ChEBI" id="CHEBI:16810"/>
        <dbReference type="ChEBI" id="CHEBI:30031"/>
        <dbReference type="ChEBI" id="CHEBI:87305"/>
        <dbReference type="ChEBI" id="CHEBI:142390"/>
        <dbReference type="EC" id="1.14.11.61"/>
    </reaction>
</comment>
<reference evidence="12 13" key="1">
    <citation type="journal article" date="2018" name="Proc. Natl. Acad. Sci. U.S.A.">
        <title>Draft genome sequence of Camellia sinensis var. sinensis provides insights into the evolution of the tea genome and tea quality.</title>
        <authorList>
            <person name="Wei C."/>
            <person name="Yang H."/>
            <person name="Wang S."/>
            <person name="Zhao J."/>
            <person name="Liu C."/>
            <person name="Gao L."/>
            <person name="Xia E."/>
            <person name="Lu Y."/>
            <person name="Tai Y."/>
            <person name="She G."/>
            <person name="Sun J."/>
            <person name="Cao H."/>
            <person name="Tong W."/>
            <person name="Gao Q."/>
            <person name="Li Y."/>
            <person name="Deng W."/>
            <person name="Jiang X."/>
            <person name="Wang W."/>
            <person name="Chen Q."/>
            <person name="Zhang S."/>
            <person name="Li H."/>
            <person name="Wu J."/>
            <person name="Wang P."/>
            <person name="Li P."/>
            <person name="Shi C."/>
            <person name="Zheng F."/>
            <person name="Jian J."/>
            <person name="Huang B."/>
            <person name="Shan D."/>
            <person name="Shi M."/>
            <person name="Fang C."/>
            <person name="Yue Y."/>
            <person name="Li F."/>
            <person name="Li D."/>
            <person name="Wei S."/>
            <person name="Han B."/>
            <person name="Jiang C."/>
            <person name="Yin Y."/>
            <person name="Xia T."/>
            <person name="Zhang Z."/>
            <person name="Bennetzen J.L."/>
            <person name="Zhao S."/>
            <person name="Wan X."/>
        </authorList>
    </citation>
    <scope>NUCLEOTIDE SEQUENCE [LARGE SCALE GENOMIC DNA]</scope>
    <source>
        <strain evidence="13">cv. Shuchazao</strain>
        <tissue evidence="12">Leaf</tissue>
    </source>
</reference>
<dbReference type="AlphaFoldDB" id="A0A4S4EJX5"/>
<feature type="domain" description="Fe2OG dioxygenase" evidence="11">
    <location>
        <begin position="207"/>
        <end position="316"/>
    </location>
</feature>
<dbReference type="EC" id="1.14.11.61" evidence="4"/>
<evidence type="ECO:0000256" key="1">
    <source>
        <dbReference type="ARBA" id="ARBA00001961"/>
    </source>
</evidence>